<evidence type="ECO:0000256" key="2">
    <source>
        <dbReference type="PROSITE-ProRule" id="PRU00176"/>
    </source>
</evidence>
<feature type="chain" id="PRO_5026102130" description="RRM domain-containing protein" evidence="4">
    <location>
        <begin position="25"/>
        <end position="433"/>
    </location>
</feature>
<evidence type="ECO:0000256" key="3">
    <source>
        <dbReference type="SAM" id="MobiDB-lite"/>
    </source>
</evidence>
<dbReference type="AlphaFoldDB" id="A0A6H5IFR5"/>
<evidence type="ECO:0000259" key="5">
    <source>
        <dbReference type="PROSITE" id="PS50102"/>
    </source>
</evidence>
<evidence type="ECO:0000313" key="6">
    <source>
        <dbReference type="EMBL" id="CAB0036257.1"/>
    </source>
</evidence>
<dbReference type="InterPro" id="IPR000504">
    <property type="entry name" value="RRM_dom"/>
</dbReference>
<feature type="region of interest" description="Disordered" evidence="3">
    <location>
        <begin position="143"/>
        <end position="166"/>
    </location>
</feature>
<dbReference type="SUPFAM" id="SSF54928">
    <property type="entry name" value="RNA-binding domain, RBD"/>
    <property type="match status" value="1"/>
</dbReference>
<keyword evidence="7" id="KW-1185">Reference proteome</keyword>
<feature type="signal peptide" evidence="4">
    <location>
        <begin position="1"/>
        <end position="24"/>
    </location>
</feature>
<evidence type="ECO:0000256" key="4">
    <source>
        <dbReference type="SAM" id="SignalP"/>
    </source>
</evidence>
<protein>
    <recommendedName>
        <fullName evidence="5">RRM domain-containing protein</fullName>
    </recommendedName>
</protein>
<dbReference type="Pfam" id="PF00076">
    <property type="entry name" value="RRM_1"/>
    <property type="match status" value="1"/>
</dbReference>
<proteinExistence type="predicted"/>
<dbReference type="Gene3D" id="3.30.70.330">
    <property type="match status" value="1"/>
</dbReference>
<feature type="region of interest" description="Disordered" evidence="3">
    <location>
        <begin position="253"/>
        <end position="313"/>
    </location>
</feature>
<dbReference type="Proteomes" id="UP000479190">
    <property type="component" value="Unassembled WGS sequence"/>
</dbReference>
<accession>A0A6H5IFR5</accession>
<dbReference type="OrthoDB" id="439808at2759"/>
<reference evidence="6 7" key="1">
    <citation type="submission" date="2020-02" db="EMBL/GenBank/DDBJ databases">
        <authorList>
            <person name="Ferguson B K."/>
        </authorList>
    </citation>
    <scope>NUCLEOTIDE SEQUENCE [LARGE SCALE GENOMIC DNA]</scope>
</reference>
<sequence length="433" mass="46885">MLKPVRHRCATAAPLLLLLVCARSCVLDEKQFDHLARLAAAAARNIRAERYNTNEEICKRKPERERIVMNNISANAKPLTFDEVYNQSSPTNCTVYCGGLTNGLTEELMQKTFSHFGSIQEIRVFKDKGYAFIRVGDARHRGLTQLGNKRPNGEVQLGQGERGSQQRATDWTGAVIGNVSVLRGGGGRCCGGCRCRGRRRRRRCGQRRTARLLVPAPVLSDHGHPDAGRWLSTEHAGRLHHVRTVRRLSALAVHGNGHGSPRGRYGRRMGPGSASWAPVAAPSRDRSHGAARRAGCGSAATSARTNDGLSDAAVPAGPIAGPLMPPRPDSTAAITLGQTATTTSTTTTTTTTITTTTTTTTTTTITTTTTTTTDTATMMTLTSLLMMITMLMAITTKMQQLQINQPRKRQPIDAVESKTYYENTPMNTVPLPA</sequence>
<dbReference type="SMART" id="SM00360">
    <property type="entry name" value="RRM"/>
    <property type="match status" value="1"/>
</dbReference>
<name>A0A6H5IFR5_9HYME</name>
<dbReference type="PROSITE" id="PS50102">
    <property type="entry name" value="RRM"/>
    <property type="match status" value="1"/>
</dbReference>
<evidence type="ECO:0000256" key="1">
    <source>
        <dbReference type="ARBA" id="ARBA00022884"/>
    </source>
</evidence>
<dbReference type="InterPro" id="IPR012677">
    <property type="entry name" value="Nucleotide-bd_a/b_plait_sf"/>
</dbReference>
<dbReference type="EMBL" id="CADCXV010000813">
    <property type="protein sequence ID" value="CAB0036257.1"/>
    <property type="molecule type" value="Genomic_DNA"/>
</dbReference>
<feature type="compositionally biased region" description="Low complexity" evidence="3">
    <location>
        <begin position="292"/>
        <end position="304"/>
    </location>
</feature>
<organism evidence="6 7">
    <name type="scientific">Trichogramma brassicae</name>
    <dbReference type="NCBI Taxonomy" id="86971"/>
    <lineage>
        <taxon>Eukaryota</taxon>
        <taxon>Metazoa</taxon>
        <taxon>Ecdysozoa</taxon>
        <taxon>Arthropoda</taxon>
        <taxon>Hexapoda</taxon>
        <taxon>Insecta</taxon>
        <taxon>Pterygota</taxon>
        <taxon>Neoptera</taxon>
        <taxon>Endopterygota</taxon>
        <taxon>Hymenoptera</taxon>
        <taxon>Apocrita</taxon>
        <taxon>Proctotrupomorpha</taxon>
        <taxon>Chalcidoidea</taxon>
        <taxon>Trichogrammatidae</taxon>
        <taxon>Trichogramma</taxon>
    </lineage>
</organism>
<dbReference type="InterPro" id="IPR035979">
    <property type="entry name" value="RBD_domain_sf"/>
</dbReference>
<evidence type="ECO:0000313" key="7">
    <source>
        <dbReference type="Proteomes" id="UP000479190"/>
    </source>
</evidence>
<feature type="domain" description="RRM" evidence="5">
    <location>
        <begin position="93"/>
        <end position="137"/>
    </location>
</feature>
<dbReference type="GO" id="GO:0003723">
    <property type="term" value="F:RNA binding"/>
    <property type="evidence" value="ECO:0007669"/>
    <property type="project" value="UniProtKB-UniRule"/>
</dbReference>
<gene>
    <name evidence="6" type="ORF">TBRA_LOCUS8133</name>
</gene>
<keyword evidence="1 2" id="KW-0694">RNA-binding</keyword>
<keyword evidence="4" id="KW-0732">Signal</keyword>